<dbReference type="Gene3D" id="3.80.10.10">
    <property type="entry name" value="Ribonuclease Inhibitor"/>
    <property type="match status" value="3"/>
</dbReference>
<dbReference type="eggNOG" id="KOG0618">
    <property type="taxonomic scope" value="Eukaryota"/>
</dbReference>
<dbReference type="Pfam" id="PF13855">
    <property type="entry name" value="LRR_8"/>
    <property type="match status" value="1"/>
</dbReference>
<dbReference type="AlphaFoldDB" id="B3NMA1"/>
<name>B3NMA1_DROER</name>
<dbReference type="InterPro" id="IPR001611">
    <property type="entry name" value="Leu-rich_rpt"/>
</dbReference>
<dbReference type="PROSITE" id="PS51450">
    <property type="entry name" value="LRR"/>
    <property type="match status" value="2"/>
</dbReference>
<organism evidence="5 6">
    <name type="scientific">Drosophila erecta</name>
    <name type="common">Fruit fly</name>
    <dbReference type="NCBI Taxonomy" id="7220"/>
    <lineage>
        <taxon>Eukaryota</taxon>
        <taxon>Metazoa</taxon>
        <taxon>Ecdysozoa</taxon>
        <taxon>Arthropoda</taxon>
        <taxon>Hexapoda</taxon>
        <taxon>Insecta</taxon>
        <taxon>Pterygota</taxon>
        <taxon>Neoptera</taxon>
        <taxon>Endopterygota</taxon>
        <taxon>Diptera</taxon>
        <taxon>Brachycera</taxon>
        <taxon>Muscomorpha</taxon>
        <taxon>Ephydroidea</taxon>
        <taxon>Drosophilidae</taxon>
        <taxon>Drosophila</taxon>
        <taxon>Sophophora</taxon>
    </lineage>
</organism>
<dbReference type="OMA" id="QFKVCQT"/>
<dbReference type="PRINTS" id="PR00019">
    <property type="entry name" value="LEURICHRPT"/>
</dbReference>
<dbReference type="Gene3D" id="3.60.40.10">
    <property type="entry name" value="PPM-type phosphatase domain"/>
    <property type="match status" value="1"/>
</dbReference>
<proteinExistence type="predicted"/>
<dbReference type="PROSITE" id="PS51746">
    <property type="entry name" value="PPM_2"/>
    <property type="match status" value="1"/>
</dbReference>
<dbReference type="SMART" id="SM00364">
    <property type="entry name" value="LRR_BAC"/>
    <property type="match status" value="6"/>
</dbReference>
<dbReference type="SMART" id="SM00369">
    <property type="entry name" value="LRR_TYP"/>
    <property type="match status" value="7"/>
</dbReference>
<dbReference type="PhylomeDB" id="B3NMA1"/>
<evidence type="ECO:0000313" key="5">
    <source>
        <dbReference type="EMBL" id="EDV54701.1"/>
    </source>
</evidence>
<dbReference type="Pfam" id="PF00481">
    <property type="entry name" value="PP2C"/>
    <property type="match status" value="1"/>
</dbReference>
<dbReference type="GO" id="GO:0004722">
    <property type="term" value="F:protein serine/threonine phosphatase activity"/>
    <property type="evidence" value="ECO:0007669"/>
    <property type="project" value="EnsemblMetazoa"/>
</dbReference>
<dbReference type="EMBL" id="CH954179">
    <property type="protein sequence ID" value="EDV54701.1"/>
    <property type="molecule type" value="Genomic_DNA"/>
</dbReference>
<dbReference type="PANTHER" id="PTHR24366">
    <property type="entry name" value="IG(IMMUNOGLOBULIN) AND LRR(LEUCINE RICH REPEAT) DOMAINS"/>
    <property type="match status" value="1"/>
</dbReference>
<evidence type="ECO:0000256" key="3">
    <source>
        <dbReference type="SAM" id="MobiDB-lite"/>
    </source>
</evidence>
<evidence type="ECO:0000256" key="2">
    <source>
        <dbReference type="ARBA" id="ARBA00022737"/>
    </source>
</evidence>
<keyword evidence="6" id="KW-1185">Reference proteome</keyword>
<protein>
    <recommendedName>
        <fullName evidence="4">PPM-type phosphatase domain-containing protein</fullName>
    </recommendedName>
</protein>
<reference evidence="5 6" key="1">
    <citation type="journal article" date="2007" name="Nature">
        <title>Evolution of genes and genomes on the Drosophila phylogeny.</title>
        <authorList>
            <consortium name="Drosophila 12 Genomes Consortium"/>
            <person name="Clark A.G."/>
            <person name="Eisen M.B."/>
            <person name="Smith D.R."/>
            <person name="Bergman C.M."/>
            <person name="Oliver B."/>
            <person name="Markow T.A."/>
            <person name="Kaufman T.C."/>
            <person name="Kellis M."/>
            <person name="Gelbart W."/>
            <person name="Iyer V.N."/>
            <person name="Pollard D.A."/>
            <person name="Sackton T.B."/>
            <person name="Larracuente A.M."/>
            <person name="Singh N.D."/>
            <person name="Abad J.P."/>
            <person name="Abt D.N."/>
            <person name="Adryan B."/>
            <person name="Aguade M."/>
            <person name="Akashi H."/>
            <person name="Anderson W.W."/>
            <person name="Aquadro C.F."/>
            <person name="Ardell D.H."/>
            <person name="Arguello R."/>
            <person name="Artieri C.G."/>
            <person name="Barbash D.A."/>
            <person name="Barker D."/>
            <person name="Barsanti P."/>
            <person name="Batterham P."/>
            <person name="Batzoglou S."/>
            <person name="Begun D."/>
            <person name="Bhutkar A."/>
            <person name="Blanco E."/>
            <person name="Bosak S.A."/>
            <person name="Bradley R.K."/>
            <person name="Brand A.D."/>
            <person name="Brent M.R."/>
            <person name="Brooks A.N."/>
            <person name="Brown R.H."/>
            <person name="Butlin R.K."/>
            <person name="Caggese C."/>
            <person name="Calvi B.R."/>
            <person name="Bernardo de Carvalho A."/>
            <person name="Caspi A."/>
            <person name="Castrezana S."/>
            <person name="Celniker S.E."/>
            <person name="Chang J.L."/>
            <person name="Chapple C."/>
            <person name="Chatterji S."/>
            <person name="Chinwalla A."/>
            <person name="Civetta A."/>
            <person name="Clifton S.W."/>
            <person name="Comeron J.M."/>
            <person name="Costello J.C."/>
            <person name="Coyne J.A."/>
            <person name="Daub J."/>
            <person name="David R.G."/>
            <person name="Delcher A.L."/>
            <person name="Delehaunty K."/>
            <person name="Do C.B."/>
            <person name="Ebling H."/>
            <person name="Edwards K."/>
            <person name="Eickbush T."/>
            <person name="Evans J.D."/>
            <person name="Filipski A."/>
            <person name="Findeiss S."/>
            <person name="Freyhult E."/>
            <person name="Fulton L."/>
            <person name="Fulton R."/>
            <person name="Garcia A.C."/>
            <person name="Gardiner A."/>
            <person name="Garfield D.A."/>
            <person name="Garvin B.E."/>
            <person name="Gibson G."/>
            <person name="Gilbert D."/>
            <person name="Gnerre S."/>
            <person name="Godfrey J."/>
            <person name="Good R."/>
            <person name="Gotea V."/>
            <person name="Gravely B."/>
            <person name="Greenberg A.J."/>
            <person name="Griffiths-Jones S."/>
            <person name="Gross S."/>
            <person name="Guigo R."/>
            <person name="Gustafson E.A."/>
            <person name="Haerty W."/>
            <person name="Hahn M.W."/>
            <person name="Halligan D.L."/>
            <person name="Halpern A.L."/>
            <person name="Halter G.M."/>
            <person name="Han M.V."/>
            <person name="Heger A."/>
            <person name="Hillier L."/>
            <person name="Hinrichs A.S."/>
            <person name="Holmes I."/>
            <person name="Hoskins R.A."/>
            <person name="Hubisz M.J."/>
            <person name="Hultmark D."/>
            <person name="Huntley M.A."/>
            <person name="Jaffe D.B."/>
            <person name="Jagadeeshan S."/>
            <person name="Jeck W.R."/>
            <person name="Johnson J."/>
            <person name="Jones C.D."/>
            <person name="Jordan W.C."/>
            <person name="Karpen G.H."/>
            <person name="Kataoka E."/>
            <person name="Keightley P.D."/>
            <person name="Kheradpour P."/>
            <person name="Kirkness E.F."/>
            <person name="Koerich L.B."/>
            <person name="Kristiansen K."/>
            <person name="Kudrna D."/>
            <person name="Kulathinal R.J."/>
            <person name="Kumar S."/>
            <person name="Kwok R."/>
            <person name="Lander E."/>
            <person name="Langley C.H."/>
            <person name="Lapoint R."/>
            <person name="Lazzaro B.P."/>
            <person name="Lee S.J."/>
            <person name="Levesque L."/>
            <person name="Li R."/>
            <person name="Lin C.F."/>
            <person name="Lin M.F."/>
            <person name="Lindblad-Toh K."/>
            <person name="Llopart A."/>
            <person name="Long M."/>
            <person name="Low L."/>
            <person name="Lozovsky E."/>
            <person name="Lu J."/>
            <person name="Luo M."/>
            <person name="Machado C.A."/>
            <person name="Makalowski W."/>
            <person name="Marzo M."/>
            <person name="Matsuda M."/>
            <person name="Matzkin L."/>
            <person name="McAllister B."/>
            <person name="McBride C.S."/>
            <person name="McKernan B."/>
            <person name="McKernan K."/>
            <person name="Mendez-Lago M."/>
            <person name="Minx P."/>
            <person name="Mollenhauer M.U."/>
            <person name="Montooth K."/>
            <person name="Mount S.M."/>
            <person name="Mu X."/>
            <person name="Myers E."/>
            <person name="Negre B."/>
            <person name="Newfeld S."/>
            <person name="Nielsen R."/>
            <person name="Noor M.A."/>
            <person name="O'Grady P."/>
            <person name="Pachter L."/>
            <person name="Papaceit M."/>
            <person name="Parisi M.J."/>
            <person name="Parisi M."/>
            <person name="Parts L."/>
            <person name="Pedersen J.S."/>
            <person name="Pesole G."/>
            <person name="Phillippy A.M."/>
            <person name="Ponting C.P."/>
            <person name="Pop M."/>
            <person name="Porcelli D."/>
            <person name="Powell J.R."/>
            <person name="Prohaska S."/>
            <person name="Pruitt K."/>
            <person name="Puig M."/>
            <person name="Quesneville H."/>
            <person name="Ram K.R."/>
            <person name="Rand D."/>
            <person name="Rasmussen M.D."/>
            <person name="Reed L.K."/>
            <person name="Reenan R."/>
            <person name="Reily A."/>
            <person name="Remington K.A."/>
            <person name="Rieger T.T."/>
            <person name="Ritchie M.G."/>
            <person name="Robin C."/>
            <person name="Rogers Y.H."/>
            <person name="Rohde C."/>
            <person name="Rozas J."/>
            <person name="Rubenfield M.J."/>
            <person name="Ruiz A."/>
            <person name="Russo S."/>
            <person name="Salzberg S.L."/>
            <person name="Sanchez-Gracia A."/>
            <person name="Saranga D.J."/>
            <person name="Sato H."/>
            <person name="Schaeffer S.W."/>
            <person name="Schatz M.C."/>
            <person name="Schlenke T."/>
            <person name="Schwartz R."/>
            <person name="Segarra C."/>
            <person name="Singh R.S."/>
            <person name="Sirot L."/>
            <person name="Sirota M."/>
            <person name="Sisneros N.B."/>
            <person name="Smith C.D."/>
            <person name="Smith T.F."/>
            <person name="Spieth J."/>
            <person name="Stage D.E."/>
            <person name="Stark A."/>
            <person name="Stephan W."/>
            <person name="Strausberg R.L."/>
            <person name="Strempel S."/>
            <person name="Sturgill D."/>
            <person name="Sutton G."/>
            <person name="Sutton G.G."/>
            <person name="Tao W."/>
            <person name="Teichmann S."/>
            <person name="Tobari Y.N."/>
            <person name="Tomimura Y."/>
            <person name="Tsolas J.M."/>
            <person name="Valente V.L."/>
            <person name="Venter E."/>
            <person name="Venter J.C."/>
            <person name="Vicario S."/>
            <person name="Vieira F.G."/>
            <person name="Vilella A.J."/>
            <person name="Villasante A."/>
            <person name="Walenz B."/>
            <person name="Wang J."/>
            <person name="Wasserman M."/>
            <person name="Watts T."/>
            <person name="Wilson D."/>
            <person name="Wilson R.K."/>
            <person name="Wing R.A."/>
            <person name="Wolfner M.F."/>
            <person name="Wong A."/>
            <person name="Wong G.K."/>
            <person name="Wu C.I."/>
            <person name="Wu G."/>
            <person name="Yamamoto D."/>
            <person name="Yang H.P."/>
            <person name="Yang S.P."/>
            <person name="Yorke J.A."/>
            <person name="Yoshida K."/>
            <person name="Zdobnov E."/>
            <person name="Zhang P."/>
            <person name="Zhang Y."/>
            <person name="Zimin A.V."/>
            <person name="Baldwin J."/>
            <person name="Abdouelleil A."/>
            <person name="Abdulkadir J."/>
            <person name="Abebe A."/>
            <person name="Abera B."/>
            <person name="Abreu J."/>
            <person name="Acer S.C."/>
            <person name="Aftuck L."/>
            <person name="Alexander A."/>
            <person name="An P."/>
            <person name="Anderson E."/>
            <person name="Anderson S."/>
            <person name="Arachi H."/>
            <person name="Azer M."/>
            <person name="Bachantsang P."/>
            <person name="Barry A."/>
            <person name="Bayul T."/>
            <person name="Berlin A."/>
            <person name="Bessette D."/>
            <person name="Bloom T."/>
            <person name="Blye J."/>
            <person name="Boguslavskiy L."/>
            <person name="Bonnet C."/>
            <person name="Boukhgalter B."/>
            <person name="Bourzgui I."/>
            <person name="Brown A."/>
            <person name="Cahill P."/>
            <person name="Channer S."/>
            <person name="Cheshatsang Y."/>
            <person name="Chuda L."/>
            <person name="Citroen M."/>
            <person name="Collymore A."/>
            <person name="Cooke P."/>
            <person name="Costello M."/>
            <person name="D'Aco K."/>
            <person name="Daza R."/>
            <person name="De Haan G."/>
            <person name="DeGray S."/>
            <person name="DeMaso C."/>
            <person name="Dhargay N."/>
            <person name="Dooley K."/>
            <person name="Dooley E."/>
            <person name="Doricent M."/>
            <person name="Dorje P."/>
            <person name="Dorjee K."/>
            <person name="Dupes A."/>
            <person name="Elong R."/>
            <person name="Falk J."/>
            <person name="Farina A."/>
            <person name="Faro S."/>
            <person name="Ferguson D."/>
            <person name="Fisher S."/>
            <person name="Foley C.D."/>
            <person name="Franke A."/>
            <person name="Friedrich D."/>
            <person name="Gadbois L."/>
            <person name="Gearin G."/>
            <person name="Gearin C.R."/>
            <person name="Giannoukos G."/>
            <person name="Goode T."/>
            <person name="Graham J."/>
            <person name="Grandbois E."/>
            <person name="Grewal S."/>
            <person name="Gyaltsen K."/>
            <person name="Hafez N."/>
            <person name="Hagos B."/>
            <person name="Hall J."/>
            <person name="Henson C."/>
            <person name="Hollinger A."/>
            <person name="Honan T."/>
            <person name="Huard M.D."/>
            <person name="Hughes L."/>
            <person name="Hurhula B."/>
            <person name="Husby M.E."/>
            <person name="Kamat A."/>
            <person name="Kanga B."/>
            <person name="Kashin S."/>
            <person name="Khazanovich D."/>
            <person name="Kisner P."/>
            <person name="Lance K."/>
            <person name="Lara M."/>
            <person name="Lee W."/>
            <person name="Lennon N."/>
            <person name="Letendre F."/>
            <person name="LeVine R."/>
            <person name="Lipovsky A."/>
            <person name="Liu X."/>
            <person name="Liu J."/>
            <person name="Liu S."/>
            <person name="Lokyitsang T."/>
            <person name="Lokyitsang Y."/>
            <person name="Lubonja R."/>
            <person name="Lui A."/>
            <person name="MacDonald P."/>
            <person name="Magnisalis V."/>
            <person name="Maru K."/>
            <person name="Matthews C."/>
            <person name="McCusker W."/>
            <person name="McDonough S."/>
            <person name="Mehta T."/>
            <person name="Meldrim J."/>
            <person name="Meneus L."/>
            <person name="Mihai O."/>
            <person name="Mihalev A."/>
            <person name="Mihova T."/>
            <person name="Mittelman R."/>
            <person name="Mlenga V."/>
            <person name="Montmayeur A."/>
            <person name="Mulrain L."/>
            <person name="Navidi A."/>
            <person name="Naylor J."/>
            <person name="Negash T."/>
            <person name="Nguyen T."/>
            <person name="Nguyen N."/>
            <person name="Nicol R."/>
            <person name="Norbu C."/>
            <person name="Norbu N."/>
            <person name="Novod N."/>
            <person name="O'Neill B."/>
            <person name="Osman S."/>
            <person name="Markiewicz E."/>
            <person name="Oyono O.L."/>
            <person name="Patti C."/>
            <person name="Phunkhang P."/>
            <person name="Pierre F."/>
            <person name="Priest M."/>
            <person name="Raghuraman S."/>
            <person name="Rege F."/>
            <person name="Reyes R."/>
            <person name="Rise C."/>
            <person name="Rogov P."/>
            <person name="Ross K."/>
            <person name="Ryan E."/>
            <person name="Settipalli S."/>
            <person name="Shea T."/>
            <person name="Sherpa N."/>
            <person name="Shi L."/>
            <person name="Shih D."/>
            <person name="Sparrow T."/>
            <person name="Spaulding J."/>
            <person name="Stalker J."/>
            <person name="Stange-Thomann N."/>
            <person name="Stavropoulos S."/>
            <person name="Stone C."/>
            <person name="Strader C."/>
            <person name="Tesfaye S."/>
            <person name="Thomson T."/>
            <person name="Thoulutsang Y."/>
            <person name="Thoulutsang D."/>
            <person name="Topham K."/>
            <person name="Topping I."/>
            <person name="Tsamla T."/>
            <person name="Vassiliev H."/>
            <person name="Vo A."/>
            <person name="Wangchuk T."/>
            <person name="Wangdi T."/>
            <person name="Weiand M."/>
            <person name="Wilkinson J."/>
            <person name="Wilson A."/>
            <person name="Yadav S."/>
            <person name="Young G."/>
            <person name="Yu Q."/>
            <person name="Zembek L."/>
            <person name="Zhong D."/>
            <person name="Zimmer A."/>
            <person name="Zwirko Z."/>
            <person name="Jaffe D.B."/>
            <person name="Alvarez P."/>
            <person name="Brockman W."/>
            <person name="Butler J."/>
            <person name="Chin C."/>
            <person name="Gnerre S."/>
            <person name="Grabherr M."/>
            <person name="Kleber M."/>
            <person name="Mauceli E."/>
            <person name="MacCallum I."/>
        </authorList>
    </citation>
    <scope>NUCLEOTIDE SEQUENCE [LARGE SCALE GENOMIC DNA]</scope>
    <source>
        <strain evidence="5 6">TSC#14021-0224.01</strain>
    </source>
</reference>
<dbReference type="InterPro" id="IPR036457">
    <property type="entry name" value="PPM-type-like_dom_sf"/>
</dbReference>
<evidence type="ECO:0000256" key="1">
    <source>
        <dbReference type="ARBA" id="ARBA00022614"/>
    </source>
</evidence>
<dbReference type="SUPFAM" id="SSF81606">
    <property type="entry name" value="PP2C-like"/>
    <property type="match status" value="1"/>
</dbReference>
<dbReference type="PANTHER" id="PTHR24366:SF96">
    <property type="entry name" value="LEUCINE RICH REPEAT CONTAINING 53"/>
    <property type="match status" value="1"/>
</dbReference>
<evidence type="ECO:0000259" key="4">
    <source>
        <dbReference type="PROSITE" id="PS51746"/>
    </source>
</evidence>
<evidence type="ECO:0000313" key="6">
    <source>
        <dbReference type="Proteomes" id="UP000008711"/>
    </source>
</evidence>
<keyword evidence="2" id="KW-0677">Repeat</keyword>
<feature type="domain" description="PPM-type phosphatase" evidence="4">
    <location>
        <begin position="437"/>
        <end position="655"/>
    </location>
</feature>
<accession>B3NMA1</accession>
<gene>
    <name evidence="5" type="primary">Dere\GG21156</name>
    <name evidence="5" type="synonym">dere_GLEANR_5892</name>
    <name evidence="5" type="synonym">GG21156</name>
    <name evidence="5" type="ORF">Dere_GG21156</name>
</gene>
<feature type="region of interest" description="Disordered" evidence="3">
    <location>
        <begin position="1"/>
        <end position="28"/>
    </location>
</feature>
<dbReference type="InterPro" id="IPR003591">
    <property type="entry name" value="Leu-rich_rpt_typical-subtyp"/>
</dbReference>
<keyword evidence="1" id="KW-0433">Leucine-rich repeat</keyword>
<dbReference type="InterPro" id="IPR032675">
    <property type="entry name" value="LRR_dom_sf"/>
</dbReference>
<sequence>MLKATRKPADPYKSKLKVSASHSGPHPLPAEVTAVEEQQAATFGQTSPQKLSLKGSQLGGSILIGNYNYLTQLEVCENEMEVLDLSSLAQLEMLKCSRNKLMELIINATNLQTLVADHNYLHNISTTNTHPVPLKLQRIDISHNGFSELPNWVGACASLTALDASHNRLNTVAGLLRNYRITELVSLDLAYNDLKQLDQIPEGFSSIRSLQLQSNELSNLPDNFFAVTHGRLETLNVSCNKLSTLPRYEQNNHAALVNLSLAGNHLNDSIFEPLHNAAKLRVLHLAYNRIGVLPAACVRNWPELEILVLSGNMLQQLPEEVATLGQLRVLRCCNNLLLCTPQLAKLAMLKVLDLSHNHLDRVNLLALVPSRNLKYLDLSGNLQLQVDEQQFKVCQTQSQRHWSLIDVSGNNRAALPTTKLRQVSAQRNQNKSTGPWTMGFAETPGSGDCRKLSVYQLRATNYGGSDEALYGMFEAMEGRGRAAQQMAHLVPDLMKQEQMVKDSAVRDYMKFTLLAAQQQCGSVRSAALFHLTRTRAPSKVRPLKSKRYVLRMASTGGLDAYLIRRTSQLRLTKSEGIQKDQIHSMPDPHVLELILSNDDEFLVVGNAQLWSVMDIDRAAREIRKEENSLLAAKRLVDIAQSFAAAENLSVIVVRFRHLGTDVDHLIRELKQSVRKKPQPVSLPLSSGSVCKRTCCDRSNACRHRAIEQEPLAGRSSPSGQSDRDLLAKDKDDEFVLAHARVLQEEQQLEMLDETESVSESVLSEEQFKCWEYMLEQNTQLLFDKELNTISKSFTKHRTVPNAIMAAAVLPERNDFTSNLMRSVTNKFISTSTPQLPQPIPTSVPLGSYHQVKQSPPGHFGSALSFQQAHSYGYNLFDAKPRPKIPVGTVKRSGGPNSAYFGSLQRLMPYNFEYDFAVTQERERNILDEEEHDDDDFNEHESRMRKYWGVATTEL</sequence>
<dbReference type="OrthoDB" id="737510at2759"/>
<reference evidence="5 6" key="2">
    <citation type="journal article" date="2008" name="Bioinformatics">
        <title>Assembly reconciliation.</title>
        <authorList>
            <person name="Zimin A.V."/>
            <person name="Smith D.R."/>
            <person name="Sutton G."/>
            <person name="Yorke J.A."/>
        </authorList>
    </citation>
    <scope>NUCLEOTIDE SEQUENCE [LARGE SCALE GENOMIC DNA]</scope>
    <source>
        <strain evidence="5 6">TSC#14021-0224.01</strain>
    </source>
</reference>
<dbReference type="HOGENOM" id="CLU_005692_0_0_1"/>
<dbReference type="KEGG" id="der:6549381"/>
<dbReference type="Proteomes" id="UP000008711">
    <property type="component" value="Unassembled WGS sequence"/>
</dbReference>
<dbReference type="GO" id="GO:0042981">
    <property type="term" value="P:regulation of apoptotic process"/>
    <property type="evidence" value="ECO:0007669"/>
    <property type="project" value="EnsemblMetazoa"/>
</dbReference>
<dbReference type="SUPFAM" id="SSF52058">
    <property type="entry name" value="L domain-like"/>
    <property type="match status" value="1"/>
</dbReference>
<dbReference type="InterPro" id="IPR001932">
    <property type="entry name" value="PPM-type_phosphatase-like_dom"/>
</dbReference>